<dbReference type="AlphaFoldDB" id="G4U078"/>
<sequence length="247" mass="27596">MPVPDLSEFCATLTSADRSFLLNPPRWLDFAIIAYRQRLFLLADRAGVPIPNAPILSAARRVHLLFNVHGRLQHIGRFIAEKYALQLSGVPAHDTRINFSEYVPFSMSTNLLDHTDSSVLLHNKPVPVLTLAASLRASEHYMINDIPMKNSMRCDDTVIPATSFARPDRPVLPIISHRCKPVETGAPPIDLNETSTWLHELNVLDSPSVSTSSHARLVPSPEPLRSFVEDMTPTAFRFLNSECKAHM</sequence>
<name>G4U078_SERID</name>
<dbReference type="Proteomes" id="UP000007148">
    <property type="component" value="Unassembled WGS sequence"/>
</dbReference>
<protein>
    <submittedName>
        <fullName evidence="1">Uncharacterized protein</fullName>
    </submittedName>
</protein>
<dbReference type="InParanoid" id="G4U078"/>
<organism evidence="1 2">
    <name type="scientific">Serendipita indica (strain DSM 11827)</name>
    <name type="common">Root endophyte fungus</name>
    <name type="synonym">Piriformospora indica</name>
    <dbReference type="NCBI Taxonomy" id="1109443"/>
    <lineage>
        <taxon>Eukaryota</taxon>
        <taxon>Fungi</taxon>
        <taxon>Dikarya</taxon>
        <taxon>Basidiomycota</taxon>
        <taxon>Agaricomycotina</taxon>
        <taxon>Agaricomycetes</taxon>
        <taxon>Sebacinales</taxon>
        <taxon>Serendipitaceae</taxon>
        <taxon>Serendipita</taxon>
    </lineage>
</organism>
<keyword evidence="2" id="KW-1185">Reference proteome</keyword>
<evidence type="ECO:0000313" key="2">
    <source>
        <dbReference type="Proteomes" id="UP000007148"/>
    </source>
</evidence>
<dbReference type="EMBL" id="CAFZ01001151">
    <property type="protein sequence ID" value="CCA76971.1"/>
    <property type="molecule type" value="Genomic_DNA"/>
</dbReference>
<reference evidence="1 2" key="1">
    <citation type="journal article" date="2011" name="PLoS Pathog.">
        <title>Endophytic Life Strategies Decoded by Genome and Transcriptome Analyses of the Mutualistic Root Symbiont Piriformospora indica.</title>
        <authorList>
            <person name="Zuccaro A."/>
            <person name="Lahrmann U."/>
            <person name="Guldener U."/>
            <person name="Langen G."/>
            <person name="Pfiffi S."/>
            <person name="Biedenkopf D."/>
            <person name="Wong P."/>
            <person name="Samans B."/>
            <person name="Grimm C."/>
            <person name="Basiewicz M."/>
            <person name="Murat C."/>
            <person name="Martin F."/>
            <person name="Kogel K.H."/>
        </authorList>
    </citation>
    <scope>NUCLEOTIDE SEQUENCE [LARGE SCALE GENOMIC DNA]</scope>
    <source>
        <strain evidence="1 2">DSM 11827</strain>
    </source>
</reference>
<proteinExistence type="predicted"/>
<evidence type="ECO:0000313" key="1">
    <source>
        <dbReference type="EMBL" id="CCA76971.1"/>
    </source>
</evidence>
<comment type="caution">
    <text evidence="1">The sequence shown here is derived from an EMBL/GenBank/DDBJ whole genome shotgun (WGS) entry which is preliminary data.</text>
</comment>
<dbReference type="HOGENOM" id="CLU_1124916_0_0_1"/>
<gene>
    <name evidence="1" type="ORF">PIIN_10954</name>
</gene>
<accession>G4U078</accession>